<dbReference type="InterPro" id="IPR036770">
    <property type="entry name" value="Ankyrin_rpt-contain_sf"/>
</dbReference>
<feature type="transmembrane region" description="Helical" evidence="4">
    <location>
        <begin position="58"/>
        <end position="80"/>
    </location>
</feature>
<gene>
    <name evidence="6" type="ORF">G7Z17_g11525</name>
</gene>
<dbReference type="PROSITE" id="PS50088">
    <property type="entry name" value="ANK_REPEAT"/>
    <property type="match status" value="1"/>
</dbReference>
<dbReference type="PRINTS" id="PR01415">
    <property type="entry name" value="ANKYRIN"/>
</dbReference>
<dbReference type="SUPFAM" id="SSF48403">
    <property type="entry name" value="Ankyrin repeat"/>
    <property type="match status" value="1"/>
</dbReference>
<feature type="transmembrane region" description="Helical" evidence="4">
    <location>
        <begin position="189"/>
        <end position="216"/>
    </location>
</feature>
<organism evidence="6 7">
    <name type="scientific">Cylindrodendrum hubeiense</name>
    <dbReference type="NCBI Taxonomy" id="595255"/>
    <lineage>
        <taxon>Eukaryota</taxon>
        <taxon>Fungi</taxon>
        <taxon>Dikarya</taxon>
        <taxon>Ascomycota</taxon>
        <taxon>Pezizomycotina</taxon>
        <taxon>Sordariomycetes</taxon>
        <taxon>Hypocreomycetidae</taxon>
        <taxon>Hypocreales</taxon>
        <taxon>Nectriaceae</taxon>
        <taxon>Cylindrodendrum</taxon>
    </lineage>
</organism>
<sequence>MAKCWLFIVCAVTVVGVNADDLSDFSNNLASDIGPLLVLFGESMTGQYLGESTSFLDYFIFAMAPIGILTAVVSTIRVCGHSSLRGFIGRSQEGDGPIEAELCTSTSRDVCELFNRGGITRVLGQPKILELVYTQRYGGLEKQNIDTGWGRVEGSMFERWSDEVTVGAKLFAPNPNLSLNVGIVKRSRAVFFAIAAAGFILQAGVLALAGVDVWLVSTNISLLDICAHELFTALMVSLAGLLTIDKTTIVESAELGYELYVKPLIYQGASLDLSEKGSRTPLFWTAQNGHANIAKLLLNTGNVDANRPDVNGGTPLSWAAGNGHEAVVRLLLEKGADTEAKDKYGHTPLWWADKNGHEAVVKLLE</sequence>
<dbReference type="Pfam" id="PF12796">
    <property type="entry name" value="Ank_2"/>
    <property type="match status" value="1"/>
</dbReference>
<comment type="caution">
    <text evidence="6">The sequence shown here is derived from an EMBL/GenBank/DDBJ whole genome shotgun (WGS) entry which is preliminary data.</text>
</comment>
<feature type="transmembrane region" description="Helical" evidence="4">
    <location>
        <begin position="222"/>
        <end position="244"/>
    </location>
</feature>
<evidence type="ECO:0000256" key="2">
    <source>
        <dbReference type="ARBA" id="ARBA00023043"/>
    </source>
</evidence>
<dbReference type="PANTHER" id="PTHR24198">
    <property type="entry name" value="ANKYRIN REPEAT AND PROTEIN KINASE DOMAIN-CONTAINING PROTEIN"/>
    <property type="match status" value="1"/>
</dbReference>
<dbReference type="Gene3D" id="1.25.40.20">
    <property type="entry name" value="Ankyrin repeat-containing domain"/>
    <property type="match status" value="2"/>
</dbReference>
<dbReference type="Pfam" id="PF00023">
    <property type="entry name" value="Ank"/>
    <property type="match status" value="1"/>
</dbReference>
<name>A0A9P5GXC1_9HYPO</name>
<keyword evidence="4" id="KW-1133">Transmembrane helix</keyword>
<evidence type="ECO:0000313" key="6">
    <source>
        <dbReference type="EMBL" id="KAF7542497.1"/>
    </source>
</evidence>
<evidence type="ECO:0000313" key="7">
    <source>
        <dbReference type="Proteomes" id="UP000722485"/>
    </source>
</evidence>
<keyword evidence="1" id="KW-0677">Repeat</keyword>
<keyword evidence="5" id="KW-0732">Signal</keyword>
<dbReference type="SMART" id="SM00248">
    <property type="entry name" value="ANK"/>
    <property type="match status" value="2"/>
</dbReference>
<feature type="signal peptide" evidence="5">
    <location>
        <begin position="1"/>
        <end position="19"/>
    </location>
</feature>
<protein>
    <submittedName>
        <fullName evidence="6">Uncharacterized protein</fullName>
    </submittedName>
</protein>
<dbReference type="InterPro" id="IPR002110">
    <property type="entry name" value="Ankyrin_rpt"/>
</dbReference>
<dbReference type="AlphaFoldDB" id="A0A9P5GXC1"/>
<keyword evidence="4" id="KW-0812">Transmembrane</keyword>
<accession>A0A9P5GXC1</accession>
<dbReference type="EMBL" id="JAANBB010000440">
    <property type="protein sequence ID" value="KAF7542497.1"/>
    <property type="molecule type" value="Genomic_DNA"/>
</dbReference>
<evidence type="ECO:0000256" key="5">
    <source>
        <dbReference type="SAM" id="SignalP"/>
    </source>
</evidence>
<dbReference type="PROSITE" id="PS50297">
    <property type="entry name" value="ANK_REP_REGION"/>
    <property type="match status" value="1"/>
</dbReference>
<keyword evidence="7" id="KW-1185">Reference proteome</keyword>
<keyword evidence="2 3" id="KW-0040">ANK repeat</keyword>
<feature type="chain" id="PRO_5040135048" evidence="5">
    <location>
        <begin position="20"/>
        <end position="365"/>
    </location>
</feature>
<feature type="repeat" description="ANK" evidence="3">
    <location>
        <begin position="311"/>
        <end position="343"/>
    </location>
</feature>
<reference evidence="6" key="1">
    <citation type="submission" date="2020-03" db="EMBL/GenBank/DDBJ databases">
        <title>Draft Genome Sequence of Cylindrodendrum hubeiense.</title>
        <authorList>
            <person name="Buettner E."/>
            <person name="Kellner H."/>
        </authorList>
    </citation>
    <scope>NUCLEOTIDE SEQUENCE</scope>
    <source>
        <strain evidence="6">IHI 201604</strain>
    </source>
</reference>
<evidence type="ECO:0000256" key="1">
    <source>
        <dbReference type="ARBA" id="ARBA00022737"/>
    </source>
</evidence>
<dbReference type="OrthoDB" id="7464126at2759"/>
<dbReference type="Proteomes" id="UP000722485">
    <property type="component" value="Unassembled WGS sequence"/>
</dbReference>
<evidence type="ECO:0000256" key="4">
    <source>
        <dbReference type="SAM" id="Phobius"/>
    </source>
</evidence>
<keyword evidence="4" id="KW-0472">Membrane</keyword>
<dbReference type="PANTHER" id="PTHR24198:SF165">
    <property type="entry name" value="ANKYRIN REPEAT-CONTAINING PROTEIN-RELATED"/>
    <property type="match status" value="1"/>
</dbReference>
<proteinExistence type="predicted"/>
<evidence type="ECO:0000256" key="3">
    <source>
        <dbReference type="PROSITE-ProRule" id="PRU00023"/>
    </source>
</evidence>